<organism evidence="2 3">
    <name type="scientific">Phytophthora oleae</name>
    <dbReference type="NCBI Taxonomy" id="2107226"/>
    <lineage>
        <taxon>Eukaryota</taxon>
        <taxon>Sar</taxon>
        <taxon>Stramenopiles</taxon>
        <taxon>Oomycota</taxon>
        <taxon>Peronosporomycetes</taxon>
        <taxon>Peronosporales</taxon>
        <taxon>Peronosporaceae</taxon>
        <taxon>Phytophthora</taxon>
    </lineage>
</organism>
<protein>
    <recommendedName>
        <fullName evidence="1">EGF-like domain-containing protein</fullName>
    </recommendedName>
</protein>
<proteinExistence type="predicted"/>
<reference evidence="2 3" key="1">
    <citation type="submission" date="2024-09" db="EMBL/GenBank/DDBJ databases">
        <title>Genome sequencing and assembly of Phytophthora oleae, isolate VK10A, causative agent of rot of olive drupes.</title>
        <authorList>
            <person name="Conti Taguali S."/>
            <person name="Riolo M."/>
            <person name="La Spada F."/>
            <person name="Cacciola S.O."/>
            <person name="Dionisio G."/>
        </authorList>
    </citation>
    <scope>NUCLEOTIDE SEQUENCE [LARGE SCALE GENOMIC DNA]</scope>
    <source>
        <strain evidence="2 3">VK10A</strain>
    </source>
</reference>
<dbReference type="Proteomes" id="UP001632037">
    <property type="component" value="Unassembled WGS sequence"/>
</dbReference>
<dbReference type="AlphaFoldDB" id="A0ABD3FZU6"/>
<feature type="domain" description="EGF-like" evidence="1">
    <location>
        <begin position="426"/>
        <end position="437"/>
    </location>
</feature>
<dbReference type="PROSITE" id="PS01186">
    <property type="entry name" value="EGF_2"/>
    <property type="match status" value="1"/>
</dbReference>
<dbReference type="EMBL" id="JBIMZQ010000004">
    <property type="protein sequence ID" value="KAL3671892.1"/>
    <property type="molecule type" value="Genomic_DNA"/>
</dbReference>
<keyword evidence="3" id="KW-1185">Reference proteome</keyword>
<evidence type="ECO:0000259" key="1">
    <source>
        <dbReference type="PROSITE" id="PS01186"/>
    </source>
</evidence>
<evidence type="ECO:0000313" key="2">
    <source>
        <dbReference type="EMBL" id="KAL3671892.1"/>
    </source>
</evidence>
<sequence>MVMKVFPVSALLVRTNAVATGRARAFASWDSRLRGLFLEILTMLTRLPTTSGTVEWPTAAVVTHGMKERIARCGRVRSVWIQCIYRWATLFTRYSRFMCGSTQRLLLATPLLTAALHLSLGRAKTTGDGGVAAATSLTNAKTNAGAVAAAIKKIPNQTFSKVTCEPTSGVNVGTDLVGYQSGRVASHGLSVVCQFTDNPGRLRNPEIASYGFESVVDPLKKFAKVFVMEKGHESEWFTEDSGILIKGITAASVTALTYNVLDIVMTTPAQTDADNTLFKVGSHILLGKIATVTTIALVFPIKHALGSTNNRFNVNSASGLVVDTGTASSAAVAVGDTTITFAALPSLVAGNTIFFENQFFKLKSVATASPFTITLDRPFGGNSFDGTQSASGTKVYKITPPADTYKYNYVSQCSGRGLCTPDTGVCACFKGYTNDNCNTQNILAL</sequence>
<gene>
    <name evidence="2" type="ORF">V7S43_002559</name>
</gene>
<comment type="caution">
    <text evidence="2">The sequence shown here is derived from an EMBL/GenBank/DDBJ whole genome shotgun (WGS) entry which is preliminary data.</text>
</comment>
<accession>A0ABD3FZU6</accession>
<dbReference type="InterPro" id="IPR000742">
    <property type="entry name" value="EGF"/>
</dbReference>
<evidence type="ECO:0000313" key="3">
    <source>
        <dbReference type="Proteomes" id="UP001632037"/>
    </source>
</evidence>
<name>A0ABD3FZU6_9STRA</name>